<dbReference type="PROSITE" id="PS00678">
    <property type="entry name" value="WD_REPEATS_1"/>
    <property type="match status" value="1"/>
</dbReference>
<dbReference type="GO" id="GO:0061700">
    <property type="term" value="C:GATOR2 complex"/>
    <property type="evidence" value="ECO:0007669"/>
    <property type="project" value="TreeGrafter"/>
</dbReference>
<dbReference type="SMART" id="SM00320">
    <property type="entry name" value="WD40"/>
    <property type="match status" value="3"/>
</dbReference>
<dbReference type="SUPFAM" id="SSF50978">
    <property type="entry name" value="WD40 repeat-like"/>
    <property type="match status" value="1"/>
</dbReference>
<dbReference type="OrthoDB" id="60955at2759"/>
<sequence length="811" mass="87810">MWNGSGLKIDSAATDVVWCHGPYSSKILTSARNGELILWDLNRSGNSKYERRARDHVRSIHTLSYSVVSQNYCTTGSADGDLRVWDMRDLSKSIMRIHHPAAVRAVSISPVASKALQAITGLDNGSIYRWDLRMGQRVGSLAFIADKPKRWEVPFDDVNPEARQGLHNRRAKHKALGDRSYSPASQTFGTFVNNDSEEEVELFVKLARGYKFDGNDRASICAHNAGVAMNAGKESAAQAWFLLAALLMDIVTPPVINTQTPALSPLPLISPHLPHSTSAPAAVPTLSASNRGTAAGSNTNPGNSSRHSPDRQHSASASSTGFLSPSRTTPASSTAPSPHRKPVTLPVPVSIFARRGSGAGLPTHPVHPSSSIPSPRSRLMSTNSRRKPSFSNSTPSLYSVSLQSEAAEGKTGSGLSLKHVGDGALDDSDDEEEGSSHGGSDIETDDENIGGGFDDNWGSVRSLKSDNGGAPSLTAETPSSARHPFVHRSSSTSANTHSNPSPLSRVAGQQTWTEDEDERGNDEDNEDSPSPASSSDSDGTDLSDNDQPDSRVNSKGKTSSMKRSRSNRTTRSRSSTVASLSVEAHLAAPGSSLSIHLPKLTKQESSSSIRTVTAVNSPHPDNESQKGIPHILTRDDTIRDLSHSNSLNHDDAHSYKPPSSFRQAHKRVRSSLSTEFFIDREVATPSAVSNDEDLIEVKTPASWYEETRAMELESHMRDAGWDALRETLEIYADEGDVQMCTMLSLVAAQELKVNRSRLLRFLEAYIEMLVRLRLHESAAYMRKNAPVDEIRNITGVCNGFVAIKISPNTVH</sequence>
<dbReference type="EMBL" id="SGPM01000211">
    <property type="protein sequence ID" value="THH27980.1"/>
    <property type="molecule type" value="Genomic_DNA"/>
</dbReference>
<evidence type="ECO:0000313" key="8">
    <source>
        <dbReference type="EMBL" id="THH27980.1"/>
    </source>
</evidence>
<protein>
    <submittedName>
        <fullName evidence="8">Uncharacterized protein</fullName>
    </submittedName>
</protein>
<keyword evidence="2" id="KW-0479">Metal-binding</keyword>
<dbReference type="GO" id="GO:0016239">
    <property type="term" value="P:positive regulation of macroautophagy"/>
    <property type="evidence" value="ECO:0007669"/>
    <property type="project" value="TreeGrafter"/>
</dbReference>
<feature type="compositionally biased region" description="Polar residues" evidence="7">
    <location>
        <begin position="603"/>
        <end position="616"/>
    </location>
</feature>
<dbReference type="PROSITE" id="PS50082">
    <property type="entry name" value="WD_REPEATS_2"/>
    <property type="match status" value="1"/>
</dbReference>
<feature type="compositionally biased region" description="Polar residues" evidence="7">
    <location>
        <begin position="379"/>
        <end position="404"/>
    </location>
</feature>
<feature type="compositionally biased region" description="Polar residues" evidence="7">
    <location>
        <begin position="314"/>
        <end position="323"/>
    </location>
</feature>
<dbReference type="GO" id="GO:0005774">
    <property type="term" value="C:vacuolar membrane"/>
    <property type="evidence" value="ECO:0007669"/>
    <property type="project" value="TreeGrafter"/>
</dbReference>
<dbReference type="PANTHER" id="PTHR46200:SF1">
    <property type="entry name" value="GATOR COMPLEX PROTEIN WDR24"/>
    <property type="match status" value="1"/>
</dbReference>
<evidence type="ECO:0000256" key="5">
    <source>
        <dbReference type="ARBA" id="ARBA00022833"/>
    </source>
</evidence>
<proteinExistence type="predicted"/>
<feature type="compositionally biased region" description="Polar residues" evidence="7">
    <location>
        <begin position="286"/>
        <end position="306"/>
    </location>
</feature>
<dbReference type="InterPro" id="IPR037590">
    <property type="entry name" value="WDR24"/>
</dbReference>
<feature type="region of interest" description="Disordered" evidence="7">
    <location>
        <begin position="641"/>
        <end position="664"/>
    </location>
</feature>
<evidence type="ECO:0000256" key="3">
    <source>
        <dbReference type="ARBA" id="ARBA00022737"/>
    </source>
</evidence>
<dbReference type="AlphaFoldDB" id="A0A4S4MX34"/>
<feature type="compositionally biased region" description="Acidic residues" evidence="7">
    <location>
        <begin position="513"/>
        <end position="527"/>
    </location>
</feature>
<dbReference type="InterPro" id="IPR015943">
    <property type="entry name" value="WD40/YVTN_repeat-like_dom_sf"/>
</dbReference>
<keyword evidence="3" id="KW-0677">Repeat</keyword>
<feature type="repeat" description="WD" evidence="6">
    <location>
        <begin position="53"/>
        <end position="95"/>
    </location>
</feature>
<dbReference type="InterPro" id="IPR036322">
    <property type="entry name" value="WD40_repeat_dom_sf"/>
</dbReference>
<feature type="region of interest" description="Disordered" evidence="7">
    <location>
        <begin position="276"/>
        <end position="578"/>
    </location>
</feature>
<evidence type="ECO:0000256" key="7">
    <source>
        <dbReference type="SAM" id="MobiDB-lite"/>
    </source>
</evidence>
<feature type="region of interest" description="Disordered" evidence="7">
    <location>
        <begin position="600"/>
        <end position="629"/>
    </location>
</feature>
<dbReference type="GO" id="GO:0008270">
    <property type="term" value="F:zinc ion binding"/>
    <property type="evidence" value="ECO:0007669"/>
    <property type="project" value="UniProtKB-KW"/>
</dbReference>
<dbReference type="GO" id="GO:0005829">
    <property type="term" value="C:cytosol"/>
    <property type="evidence" value="ECO:0007669"/>
    <property type="project" value="TreeGrafter"/>
</dbReference>
<accession>A0A4S4MX34</accession>
<evidence type="ECO:0000313" key="9">
    <source>
        <dbReference type="Proteomes" id="UP000308730"/>
    </source>
</evidence>
<name>A0A4S4MX34_9APHY</name>
<feature type="compositionally biased region" description="Low complexity" evidence="7">
    <location>
        <begin position="324"/>
        <end position="337"/>
    </location>
</feature>
<feature type="compositionally biased region" description="Acidic residues" evidence="7">
    <location>
        <begin position="538"/>
        <end position="547"/>
    </location>
</feature>
<feature type="compositionally biased region" description="Polar residues" evidence="7">
    <location>
        <begin position="488"/>
        <end position="512"/>
    </location>
</feature>
<dbReference type="PANTHER" id="PTHR46200">
    <property type="entry name" value="GATOR COMPLEX PROTEIN WDR24"/>
    <property type="match status" value="1"/>
</dbReference>
<dbReference type="GO" id="GO:1904263">
    <property type="term" value="P:positive regulation of TORC1 signaling"/>
    <property type="evidence" value="ECO:0007669"/>
    <property type="project" value="TreeGrafter"/>
</dbReference>
<feature type="compositionally biased region" description="Basic and acidic residues" evidence="7">
    <location>
        <begin position="641"/>
        <end position="654"/>
    </location>
</feature>
<evidence type="ECO:0000256" key="6">
    <source>
        <dbReference type="PROSITE-ProRule" id="PRU00221"/>
    </source>
</evidence>
<keyword evidence="1 6" id="KW-0853">WD repeat</keyword>
<evidence type="ECO:0000256" key="2">
    <source>
        <dbReference type="ARBA" id="ARBA00022723"/>
    </source>
</evidence>
<dbReference type="Proteomes" id="UP000308730">
    <property type="component" value="Unassembled WGS sequence"/>
</dbReference>
<evidence type="ECO:0000256" key="1">
    <source>
        <dbReference type="ARBA" id="ARBA00022574"/>
    </source>
</evidence>
<organism evidence="8 9">
    <name type="scientific">Antrodiella citrinella</name>
    <dbReference type="NCBI Taxonomy" id="2447956"/>
    <lineage>
        <taxon>Eukaryota</taxon>
        <taxon>Fungi</taxon>
        <taxon>Dikarya</taxon>
        <taxon>Basidiomycota</taxon>
        <taxon>Agaricomycotina</taxon>
        <taxon>Agaricomycetes</taxon>
        <taxon>Polyporales</taxon>
        <taxon>Steccherinaceae</taxon>
        <taxon>Antrodiella</taxon>
    </lineage>
</organism>
<feature type="compositionally biased region" description="Basic residues" evidence="7">
    <location>
        <begin position="560"/>
        <end position="571"/>
    </location>
</feature>
<evidence type="ECO:0000256" key="4">
    <source>
        <dbReference type="ARBA" id="ARBA00022771"/>
    </source>
</evidence>
<dbReference type="InterPro" id="IPR019775">
    <property type="entry name" value="WD40_repeat_CS"/>
</dbReference>
<keyword evidence="4" id="KW-0863">Zinc-finger</keyword>
<dbReference type="Gene3D" id="2.130.10.10">
    <property type="entry name" value="YVTN repeat-like/Quinoprotein amine dehydrogenase"/>
    <property type="match status" value="1"/>
</dbReference>
<keyword evidence="9" id="KW-1185">Reference proteome</keyword>
<dbReference type="InterPro" id="IPR001680">
    <property type="entry name" value="WD40_rpt"/>
</dbReference>
<comment type="caution">
    <text evidence="8">The sequence shown here is derived from an EMBL/GenBank/DDBJ whole genome shotgun (WGS) entry which is preliminary data.</text>
</comment>
<feature type="compositionally biased region" description="Low complexity" evidence="7">
    <location>
        <begin position="362"/>
        <end position="378"/>
    </location>
</feature>
<keyword evidence="5" id="KW-0862">Zinc</keyword>
<gene>
    <name evidence="8" type="ORF">EUX98_g6214</name>
</gene>
<reference evidence="8 9" key="1">
    <citation type="submission" date="2019-02" db="EMBL/GenBank/DDBJ databases">
        <title>Genome sequencing of the rare red list fungi Antrodiella citrinella (Flaviporus citrinellus).</title>
        <authorList>
            <person name="Buettner E."/>
            <person name="Kellner H."/>
        </authorList>
    </citation>
    <scope>NUCLEOTIDE SEQUENCE [LARGE SCALE GENOMIC DNA]</scope>
    <source>
        <strain evidence="8 9">DSM 108506</strain>
    </source>
</reference>
<feature type="compositionally biased region" description="Acidic residues" evidence="7">
    <location>
        <begin position="424"/>
        <end position="433"/>
    </location>
</feature>
<feature type="compositionally biased region" description="Low complexity" evidence="7">
    <location>
        <begin position="528"/>
        <end position="537"/>
    </location>
</feature>